<accession>A0A379PNV9</accession>
<dbReference type="CDD" id="cd00009">
    <property type="entry name" value="AAA"/>
    <property type="match status" value="1"/>
</dbReference>
<evidence type="ECO:0000259" key="5">
    <source>
        <dbReference type="SMART" id="SM00382"/>
    </source>
</evidence>
<evidence type="ECO:0000256" key="2">
    <source>
        <dbReference type="ARBA" id="ARBA00022741"/>
    </source>
</evidence>
<dbReference type="SUPFAM" id="SSF52540">
    <property type="entry name" value="P-loop containing nucleoside triphosphate hydrolases"/>
    <property type="match status" value="1"/>
</dbReference>
<dbReference type="EMBL" id="UGVN01000004">
    <property type="protein sequence ID" value="SUE95736.1"/>
    <property type="molecule type" value="Genomic_DNA"/>
</dbReference>
<organism evidence="6 7">
    <name type="scientific">Roseomonas mucosa</name>
    <dbReference type="NCBI Taxonomy" id="207340"/>
    <lineage>
        <taxon>Bacteria</taxon>
        <taxon>Pseudomonadati</taxon>
        <taxon>Pseudomonadota</taxon>
        <taxon>Alphaproteobacteria</taxon>
        <taxon>Acetobacterales</taxon>
        <taxon>Roseomonadaceae</taxon>
        <taxon>Roseomonas</taxon>
    </lineage>
</organism>
<dbReference type="Pfam" id="PF01695">
    <property type="entry name" value="IstB_IS21"/>
    <property type="match status" value="1"/>
</dbReference>
<comment type="similarity">
    <text evidence="1">Belongs to the IS21/IS1162 putative ATP-binding protein family.</text>
</comment>
<keyword evidence="2" id="KW-0547">Nucleotide-binding</keyword>
<dbReference type="NCBIfam" id="NF038214">
    <property type="entry name" value="IS21_help_AAA"/>
    <property type="match status" value="1"/>
</dbReference>
<protein>
    <submittedName>
        <fullName evidence="6">DNA replication protein dnaC</fullName>
    </submittedName>
</protein>
<evidence type="ECO:0000313" key="6">
    <source>
        <dbReference type="EMBL" id="SUE95736.1"/>
    </source>
</evidence>
<dbReference type="PANTHER" id="PTHR30050">
    <property type="entry name" value="CHROMOSOMAL REPLICATION INITIATOR PROTEIN DNAA"/>
    <property type="match status" value="1"/>
</dbReference>
<evidence type="ECO:0000313" key="7">
    <source>
        <dbReference type="Proteomes" id="UP000254919"/>
    </source>
</evidence>
<gene>
    <name evidence="6" type="primary">dnaC_4</name>
    <name evidence="6" type="ORF">NCTC13291_04624</name>
</gene>
<feature type="region of interest" description="Disordered" evidence="4">
    <location>
        <begin position="248"/>
        <end position="269"/>
    </location>
</feature>
<dbReference type="InterPro" id="IPR002611">
    <property type="entry name" value="IstB_ATP-bd"/>
</dbReference>
<keyword evidence="3" id="KW-0067">ATP-binding</keyword>
<dbReference type="GO" id="GO:0005524">
    <property type="term" value="F:ATP binding"/>
    <property type="evidence" value="ECO:0007669"/>
    <property type="project" value="UniProtKB-KW"/>
</dbReference>
<dbReference type="Gene3D" id="3.40.50.300">
    <property type="entry name" value="P-loop containing nucleotide triphosphate hydrolases"/>
    <property type="match status" value="1"/>
</dbReference>
<dbReference type="AlphaFoldDB" id="A0A379PNV9"/>
<dbReference type="SMART" id="SM00382">
    <property type="entry name" value="AAA"/>
    <property type="match status" value="1"/>
</dbReference>
<sequence length="269" mass="30008">MSAADPIDAGRLSLALNDLRLPAIKLIWPDFAARADKEGWPAARLLATLVEHELAERANRRIQRHLEEARLPPGKTLDNFDFEAIPMLSKAQVMALAAGDSWLEKGANLLAFGPPGTGKSHLAAALGLALVENGWRVLFTRTTDLVQKLQAARRDLQLEAAITKLDKYHLLILDDIAYVTKDQAETSVIFELIAARYERRSLFITSNQPFGEWNRIFPDQVMALAAVDRLVHHATIFEMNVESYRRRAAVERKRGPGRPPTRATINTSS</sequence>
<dbReference type="InterPro" id="IPR027417">
    <property type="entry name" value="P-loop_NTPase"/>
</dbReference>
<name>A0A379PNV9_9PROT</name>
<dbReference type="InterPro" id="IPR047661">
    <property type="entry name" value="IstB"/>
</dbReference>
<dbReference type="RefSeq" id="WP_019463070.1">
    <property type="nucleotide sequence ID" value="NZ_AP031466.1"/>
</dbReference>
<dbReference type="GeneID" id="99631758"/>
<proteinExistence type="inferred from homology"/>
<dbReference type="PIRSF" id="PIRSF003073">
    <property type="entry name" value="DNAC_TnpB_IstB"/>
    <property type="match status" value="1"/>
</dbReference>
<feature type="domain" description="AAA+ ATPase" evidence="5">
    <location>
        <begin position="105"/>
        <end position="237"/>
    </location>
</feature>
<evidence type="ECO:0000256" key="1">
    <source>
        <dbReference type="ARBA" id="ARBA00008059"/>
    </source>
</evidence>
<dbReference type="InterPro" id="IPR028350">
    <property type="entry name" value="DNAC/IstB-like"/>
</dbReference>
<evidence type="ECO:0000256" key="4">
    <source>
        <dbReference type="SAM" id="MobiDB-lite"/>
    </source>
</evidence>
<dbReference type="InterPro" id="IPR003593">
    <property type="entry name" value="AAA+_ATPase"/>
</dbReference>
<dbReference type="Proteomes" id="UP000254919">
    <property type="component" value="Unassembled WGS sequence"/>
</dbReference>
<dbReference type="NCBIfam" id="NF006038">
    <property type="entry name" value="PRK08181.1"/>
    <property type="match status" value="1"/>
</dbReference>
<evidence type="ECO:0000256" key="3">
    <source>
        <dbReference type="ARBA" id="ARBA00022840"/>
    </source>
</evidence>
<dbReference type="GO" id="GO:0006260">
    <property type="term" value="P:DNA replication"/>
    <property type="evidence" value="ECO:0007669"/>
    <property type="project" value="TreeGrafter"/>
</dbReference>
<dbReference type="PANTHER" id="PTHR30050:SF4">
    <property type="entry name" value="ATP-BINDING PROTEIN RV3427C IN INSERTION SEQUENCE-RELATED"/>
    <property type="match status" value="1"/>
</dbReference>
<reference evidence="6 7" key="1">
    <citation type="submission" date="2018-06" db="EMBL/GenBank/DDBJ databases">
        <authorList>
            <consortium name="Pathogen Informatics"/>
            <person name="Doyle S."/>
        </authorList>
    </citation>
    <scope>NUCLEOTIDE SEQUENCE [LARGE SCALE GENOMIC DNA]</scope>
    <source>
        <strain evidence="6 7">NCTC13291</strain>
    </source>
</reference>